<comment type="caution">
    <text evidence="1">The sequence shown here is derived from an EMBL/GenBank/DDBJ whole genome shotgun (WGS) entry which is preliminary data.</text>
</comment>
<organism evidence="1">
    <name type="scientific">bioreactor metagenome</name>
    <dbReference type="NCBI Taxonomy" id="1076179"/>
    <lineage>
        <taxon>unclassified sequences</taxon>
        <taxon>metagenomes</taxon>
        <taxon>ecological metagenomes</taxon>
    </lineage>
</organism>
<accession>A0A645I7R9</accession>
<dbReference type="AlphaFoldDB" id="A0A645I7R9"/>
<sequence length="70" mass="7466">MSLKADPVFSRNQPQRNVKVSPQLVGIARAARIVAGHLATAGQGMFIGFESLDIVALPGVNGERNRVKLP</sequence>
<gene>
    <name evidence="1" type="ORF">SDC9_194421</name>
</gene>
<proteinExistence type="predicted"/>
<dbReference type="EMBL" id="VSSQ01107804">
    <property type="protein sequence ID" value="MPN46822.1"/>
    <property type="molecule type" value="Genomic_DNA"/>
</dbReference>
<reference evidence="1" key="1">
    <citation type="submission" date="2019-08" db="EMBL/GenBank/DDBJ databases">
        <authorList>
            <person name="Kucharzyk K."/>
            <person name="Murdoch R.W."/>
            <person name="Higgins S."/>
            <person name="Loffler F."/>
        </authorList>
    </citation>
    <scope>NUCLEOTIDE SEQUENCE</scope>
</reference>
<evidence type="ECO:0000313" key="1">
    <source>
        <dbReference type="EMBL" id="MPN46822.1"/>
    </source>
</evidence>
<protein>
    <submittedName>
        <fullName evidence="1">Uncharacterized protein</fullName>
    </submittedName>
</protein>
<name>A0A645I7R9_9ZZZZ</name>